<dbReference type="InParanoid" id="I7M427"/>
<name>I7M427_TETTS</name>
<dbReference type="PANTHER" id="PTHR12305:SF60">
    <property type="entry name" value="PHOSPHATIDYLINOSITOL 3,4,5-TRISPHOSPHATE 3-PHOSPHATASE TPTE2-RELATED"/>
    <property type="match status" value="1"/>
</dbReference>
<dbReference type="InterPro" id="IPR051281">
    <property type="entry name" value="Dual-spec_lipid-protein_phosph"/>
</dbReference>
<dbReference type="Pfam" id="PF22784">
    <property type="entry name" value="PTP-SAK"/>
    <property type="match status" value="1"/>
</dbReference>
<dbReference type="EMBL" id="GG662441">
    <property type="protein sequence ID" value="EAS04781.2"/>
    <property type="molecule type" value="Genomic_DNA"/>
</dbReference>
<dbReference type="Gene3D" id="2.60.40.1110">
    <property type="match status" value="1"/>
</dbReference>
<dbReference type="InterPro" id="IPR029021">
    <property type="entry name" value="Prot-tyrosine_phosphatase-like"/>
</dbReference>
<dbReference type="PROSITE" id="PS00383">
    <property type="entry name" value="TYR_PHOSPHATASE_1"/>
    <property type="match status" value="1"/>
</dbReference>
<proteinExistence type="predicted"/>
<evidence type="ECO:0000256" key="1">
    <source>
        <dbReference type="ARBA" id="ARBA00022801"/>
    </source>
</evidence>
<dbReference type="RefSeq" id="XP_001025026.2">
    <property type="nucleotide sequence ID" value="XM_001025026.2"/>
</dbReference>
<dbReference type="SUPFAM" id="SSF52799">
    <property type="entry name" value="(Phosphotyrosine protein) phosphatases II"/>
    <property type="match status" value="1"/>
</dbReference>
<dbReference type="InterPro" id="IPR000387">
    <property type="entry name" value="Tyr_Pase_dom"/>
</dbReference>
<dbReference type="GO" id="GO:0005829">
    <property type="term" value="C:cytosol"/>
    <property type="evidence" value="ECO:0007669"/>
    <property type="project" value="TreeGrafter"/>
</dbReference>
<reference evidence="7" key="1">
    <citation type="journal article" date="2006" name="PLoS Biol.">
        <title>Macronuclear genome sequence of the ciliate Tetrahymena thermophila, a model eukaryote.</title>
        <authorList>
            <person name="Eisen J.A."/>
            <person name="Coyne R.S."/>
            <person name="Wu M."/>
            <person name="Wu D."/>
            <person name="Thiagarajan M."/>
            <person name="Wortman J.R."/>
            <person name="Badger J.H."/>
            <person name="Ren Q."/>
            <person name="Amedeo P."/>
            <person name="Jones K.M."/>
            <person name="Tallon L.J."/>
            <person name="Delcher A.L."/>
            <person name="Salzberg S.L."/>
            <person name="Silva J.C."/>
            <person name="Haas B.J."/>
            <person name="Majoros W.H."/>
            <person name="Farzad M."/>
            <person name="Carlton J.M."/>
            <person name="Smith R.K. Jr."/>
            <person name="Garg J."/>
            <person name="Pearlman R.E."/>
            <person name="Karrer K.M."/>
            <person name="Sun L."/>
            <person name="Manning G."/>
            <person name="Elde N.C."/>
            <person name="Turkewitz A.P."/>
            <person name="Asai D.J."/>
            <person name="Wilkes D.E."/>
            <person name="Wang Y."/>
            <person name="Cai H."/>
            <person name="Collins K."/>
            <person name="Stewart B.A."/>
            <person name="Lee S.R."/>
            <person name="Wilamowska K."/>
            <person name="Weinberg Z."/>
            <person name="Ruzzo W.L."/>
            <person name="Wloga D."/>
            <person name="Gaertig J."/>
            <person name="Frankel J."/>
            <person name="Tsao C.-C."/>
            <person name="Gorovsky M.A."/>
            <person name="Keeling P.J."/>
            <person name="Waller R.F."/>
            <person name="Patron N.J."/>
            <person name="Cherry J.M."/>
            <person name="Stover N.A."/>
            <person name="Krieger C.J."/>
            <person name="del Toro C."/>
            <person name="Ryder H.F."/>
            <person name="Williamson S.C."/>
            <person name="Barbeau R.A."/>
            <person name="Hamilton E.P."/>
            <person name="Orias E."/>
        </authorList>
    </citation>
    <scope>NUCLEOTIDE SEQUENCE [LARGE SCALE GENOMIC DNA]</scope>
    <source>
        <strain evidence="7">SB210</strain>
    </source>
</reference>
<sequence length="649" mass="75957">MNFLREIVSGPKNRMKEDGYNLDLTYVCPRVIAMSYPASGVESVYRNPIDKVTKFIKSKHQNNFLVFNLSGRMYNYAKFEDQVLDFQWEDHHSPPIHTLFLICQKMQMFLKAKKENVCIIHCLAGKGRTGTIICCFLIYSGIIDTTEDALNYYSKKRFIQEGFGVNQPCQIRYLDYFHEILKNRETSPIYPKLVYIKKIVFYGRPNFNTQKGCRPYFDIVYVRTKQLIFSTKKTYQEAPKFLEGDSYEFEFEQQVALCGDLLIRIKHNGYYKNQKIARISLNTSFVPDENVKVLRFKLEELSPSNLLKDSRFPKTFTIEIHFGQFCNCTRFTSFKDKCKICSPQIQKEKEYWEIMHRILKNYYPLDKQEQRNLLFGNPNSDDIQQVLQNKSVEKQYQNNTFKFDTQQDKFIQESDVQKKENGKMNSDIEEVKENCSPTKQLDKNFQFDQCNNNGEDEIVSPIKIRKRSDVRHNFYSEDQALSSKKIQKNQIRINTSQSATNNKENVNTQSNTKLLNGSQGQMQINQQVANQNELEIDNQQDNNEDNDDYDNDEINDIPEGPPSPLSPKNSYANKNENDTDIDSPYEDSHPNIPKNSQNFSQFSKGYKQTSNLLLFDKDSFDDLHNDSDDPAPQKPFQGDKIFVNNMKHQ</sequence>
<feature type="domain" description="Phosphatase tensin-type" evidence="4">
    <location>
        <begin position="13"/>
        <end position="184"/>
    </location>
</feature>
<dbReference type="PROSITE" id="PS51181">
    <property type="entry name" value="PPASE_TENSIN"/>
    <property type="match status" value="1"/>
</dbReference>
<evidence type="ECO:0000256" key="2">
    <source>
        <dbReference type="SAM" id="MobiDB-lite"/>
    </source>
</evidence>
<organism evidence="6 7">
    <name type="scientific">Tetrahymena thermophila (strain SB210)</name>
    <dbReference type="NCBI Taxonomy" id="312017"/>
    <lineage>
        <taxon>Eukaryota</taxon>
        <taxon>Sar</taxon>
        <taxon>Alveolata</taxon>
        <taxon>Ciliophora</taxon>
        <taxon>Intramacronucleata</taxon>
        <taxon>Oligohymenophorea</taxon>
        <taxon>Hymenostomatida</taxon>
        <taxon>Tetrahymenina</taxon>
        <taxon>Tetrahymenidae</taxon>
        <taxon>Tetrahymena</taxon>
    </lineage>
</organism>
<dbReference type="CDD" id="cd14497">
    <property type="entry name" value="PTP_PTEN-like"/>
    <property type="match status" value="1"/>
</dbReference>
<gene>
    <name evidence="6" type="ORF">TTHERM_00467300</name>
</gene>
<evidence type="ECO:0000313" key="7">
    <source>
        <dbReference type="Proteomes" id="UP000009168"/>
    </source>
</evidence>
<dbReference type="Pfam" id="PF10409">
    <property type="entry name" value="PTEN_C2"/>
    <property type="match status" value="1"/>
</dbReference>
<feature type="domain" description="Tyrosine specific protein phosphatases" evidence="3">
    <location>
        <begin position="119"/>
        <end position="157"/>
    </location>
</feature>
<keyword evidence="1" id="KW-0378">Hydrolase</keyword>
<feature type="region of interest" description="Disordered" evidence="2">
    <location>
        <begin position="539"/>
        <end position="601"/>
    </location>
</feature>
<dbReference type="AlphaFoldDB" id="I7M427"/>
<feature type="region of interest" description="Disordered" evidence="2">
    <location>
        <begin position="619"/>
        <end position="649"/>
    </location>
</feature>
<dbReference type="STRING" id="312017.I7M427"/>
<feature type="region of interest" description="Disordered" evidence="2">
    <location>
        <begin position="494"/>
        <end position="514"/>
    </location>
</feature>
<dbReference type="InterPro" id="IPR014020">
    <property type="entry name" value="Tensin_C2-dom"/>
</dbReference>
<dbReference type="PANTHER" id="PTHR12305">
    <property type="entry name" value="PHOSPHATASE WITH HOMOLOGY TO TENSIN"/>
    <property type="match status" value="1"/>
</dbReference>
<dbReference type="SMART" id="SM01326">
    <property type="entry name" value="PTEN_C2"/>
    <property type="match status" value="1"/>
</dbReference>
<evidence type="ECO:0000259" key="4">
    <source>
        <dbReference type="PROSITE" id="PS51181"/>
    </source>
</evidence>
<dbReference type="GO" id="GO:0016314">
    <property type="term" value="F:phosphatidylinositol-3,4,5-trisphosphate 3-phosphatase activity"/>
    <property type="evidence" value="ECO:0007669"/>
    <property type="project" value="TreeGrafter"/>
</dbReference>
<dbReference type="KEGG" id="tet:TTHERM_00467300"/>
<protein>
    <submittedName>
        <fullName evidence="6">Phosphatidylinositol-3,4,5-trisphosphate 3-phosphatase</fullName>
    </submittedName>
</protein>
<accession>I7M427</accession>
<dbReference type="Proteomes" id="UP000009168">
    <property type="component" value="Unassembled WGS sequence"/>
</dbReference>
<evidence type="ECO:0000313" key="6">
    <source>
        <dbReference type="EMBL" id="EAS04781.2"/>
    </source>
</evidence>
<evidence type="ECO:0000259" key="3">
    <source>
        <dbReference type="PROSITE" id="PS50056"/>
    </source>
</evidence>
<dbReference type="PROSITE" id="PS51182">
    <property type="entry name" value="C2_TENSIN"/>
    <property type="match status" value="1"/>
</dbReference>
<keyword evidence="7" id="KW-1185">Reference proteome</keyword>
<feature type="compositionally biased region" description="Acidic residues" evidence="2">
    <location>
        <begin position="539"/>
        <end position="556"/>
    </location>
</feature>
<dbReference type="Gene3D" id="3.90.190.10">
    <property type="entry name" value="Protein tyrosine phosphatase superfamily"/>
    <property type="match status" value="1"/>
</dbReference>
<dbReference type="GeneID" id="7839927"/>
<feature type="domain" description="C2 tensin-type" evidence="5">
    <location>
        <begin position="191"/>
        <end position="325"/>
    </location>
</feature>
<dbReference type="InterPro" id="IPR057023">
    <property type="entry name" value="PTP-SAK"/>
</dbReference>
<dbReference type="PROSITE" id="PS50056">
    <property type="entry name" value="TYR_PHOSPHATASE_2"/>
    <property type="match status" value="1"/>
</dbReference>
<dbReference type="InterPro" id="IPR035892">
    <property type="entry name" value="C2_domain_sf"/>
</dbReference>
<dbReference type="InterPro" id="IPR029023">
    <property type="entry name" value="Tensin_phosphatase"/>
</dbReference>
<dbReference type="OrthoDB" id="16692at2759"/>
<dbReference type="SUPFAM" id="SSF49562">
    <property type="entry name" value="C2 domain (Calcium/lipid-binding domain, CaLB)"/>
    <property type="match status" value="1"/>
</dbReference>
<dbReference type="InterPro" id="IPR016130">
    <property type="entry name" value="Tyr_Pase_AS"/>
</dbReference>
<evidence type="ECO:0000259" key="5">
    <source>
        <dbReference type="PROSITE" id="PS51182"/>
    </source>
</evidence>